<keyword evidence="2" id="KW-0456">Lyase</keyword>
<dbReference type="Pfam" id="PF00378">
    <property type="entry name" value="ECH_1"/>
    <property type="match status" value="1"/>
</dbReference>
<accession>A0AAV3TYD2</accession>
<comment type="caution">
    <text evidence="4">The sequence shown here is derived from an EMBL/GenBank/DDBJ whole genome shotgun (WGS) entry which is preliminary data.</text>
</comment>
<dbReference type="GO" id="GO:0016836">
    <property type="term" value="F:hydro-lyase activity"/>
    <property type="evidence" value="ECO:0007669"/>
    <property type="project" value="UniProtKB-ARBA"/>
</dbReference>
<dbReference type="GO" id="GO:0016853">
    <property type="term" value="F:isomerase activity"/>
    <property type="evidence" value="ECO:0007669"/>
    <property type="project" value="UniProtKB-KW"/>
</dbReference>
<dbReference type="InterPro" id="IPR018376">
    <property type="entry name" value="Enoyl-CoA_hyd/isom_CS"/>
</dbReference>
<reference evidence="5" key="1">
    <citation type="journal article" date="2019" name="Int. J. Syst. Evol. Microbiol.">
        <title>The Global Catalogue of Microorganisms (GCM) 10K type strain sequencing project: providing services to taxonomists for standard genome sequencing and annotation.</title>
        <authorList>
            <consortium name="The Broad Institute Genomics Platform"/>
            <consortium name="The Broad Institute Genome Sequencing Center for Infectious Disease"/>
            <person name="Wu L."/>
            <person name="Ma J."/>
        </authorList>
    </citation>
    <scope>NUCLEOTIDE SEQUENCE [LARGE SCALE GENOMIC DNA]</scope>
    <source>
        <strain evidence="5">JCM 19134</strain>
    </source>
</reference>
<evidence type="ECO:0000313" key="5">
    <source>
        <dbReference type="Proteomes" id="UP001409585"/>
    </source>
</evidence>
<dbReference type="EMBL" id="BAABLX010000004">
    <property type="protein sequence ID" value="GAA4932171.1"/>
    <property type="molecule type" value="Genomic_DNA"/>
</dbReference>
<dbReference type="PANTHER" id="PTHR43459">
    <property type="entry name" value="ENOYL-COA HYDRATASE"/>
    <property type="match status" value="1"/>
</dbReference>
<dbReference type="InterPro" id="IPR001753">
    <property type="entry name" value="Enoyl-CoA_hydra/iso"/>
</dbReference>
<evidence type="ECO:0000256" key="1">
    <source>
        <dbReference type="ARBA" id="ARBA00005254"/>
    </source>
</evidence>
<evidence type="ECO:0000256" key="3">
    <source>
        <dbReference type="RuleBase" id="RU003707"/>
    </source>
</evidence>
<dbReference type="RefSeq" id="WP_345416760.1">
    <property type="nucleotide sequence ID" value="NZ_AP031496.1"/>
</dbReference>
<dbReference type="PROSITE" id="PS00166">
    <property type="entry name" value="ENOYL_COA_HYDRATASE"/>
    <property type="match status" value="1"/>
</dbReference>
<comment type="similarity">
    <text evidence="1 3">Belongs to the enoyl-CoA hydratase/isomerase family.</text>
</comment>
<dbReference type="Proteomes" id="UP001409585">
    <property type="component" value="Unassembled WGS sequence"/>
</dbReference>
<name>A0AAV3TYD2_9ALTE</name>
<dbReference type="SUPFAM" id="SSF52096">
    <property type="entry name" value="ClpP/crotonase"/>
    <property type="match status" value="1"/>
</dbReference>
<sequence>MSNNQQPNGPVKLSIDGHIARIHFNRPECLNAVDVATSQGVLAAAKAIAEQPGIRVIVLSGEGRSFMAGGDLAAFQAAGDAASDKAHEIINPLHQGLKLLAELPQPIISAVQGPVAGGGMSIALFADFVVAADNTVFNSAYINVGNNGDCSGSWSLPRLVGTRKAMEILLLSDNISADEALALNLVNQVVPLDELGTATDKLAGKLAKKAPLAVASTKALVRGSHNNTLAQQLDLEEQYFAKNAGSKDFSEAINAFFEKRKPEFTGE</sequence>
<dbReference type="PANTHER" id="PTHR43459:SF1">
    <property type="entry name" value="EG:BACN32G11.4 PROTEIN"/>
    <property type="match status" value="1"/>
</dbReference>
<dbReference type="CDD" id="cd06558">
    <property type="entry name" value="crotonase-like"/>
    <property type="match status" value="1"/>
</dbReference>
<dbReference type="Gene3D" id="3.90.226.10">
    <property type="entry name" value="2-enoyl-CoA Hydratase, Chain A, domain 1"/>
    <property type="match status" value="1"/>
</dbReference>
<protein>
    <submittedName>
        <fullName evidence="4">2-(1,2-epoxy-1,2-dihydrophenyl)acetyl-CoA isomerase PaaG</fullName>
    </submittedName>
</protein>
<proteinExistence type="inferred from homology"/>
<evidence type="ECO:0000256" key="2">
    <source>
        <dbReference type="ARBA" id="ARBA00023239"/>
    </source>
</evidence>
<evidence type="ECO:0000313" key="4">
    <source>
        <dbReference type="EMBL" id="GAA4932171.1"/>
    </source>
</evidence>
<keyword evidence="4" id="KW-0413">Isomerase</keyword>
<organism evidence="4 5">
    <name type="scientific">Halioxenophilus aromaticivorans</name>
    <dbReference type="NCBI Taxonomy" id="1306992"/>
    <lineage>
        <taxon>Bacteria</taxon>
        <taxon>Pseudomonadati</taxon>
        <taxon>Pseudomonadota</taxon>
        <taxon>Gammaproteobacteria</taxon>
        <taxon>Alteromonadales</taxon>
        <taxon>Alteromonadaceae</taxon>
        <taxon>Halioxenophilus</taxon>
    </lineage>
</organism>
<gene>
    <name evidence="4" type="primary">paaG_1</name>
    <name evidence="4" type="ORF">GCM10025791_05750</name>
</gene>
<dbReference type="InterPro" id="IPR029045">
    <property type="entry name" value="ClpP/crotonase-like_dom_sf"/>
</dbReference>
<keyword evidence="5" id="KW-1185">Reference proteome</keyword>
<dbReference type="FunFam" id="1.10.12.10:FF:000001">
    <property type="entry name" value="Probable enoyl-CoA hydratase, mitochondrial"/>
    <property type="match status" value="1"/>
</dbReference>
<dbReference type="AlphaFoldDB" id="A0AAV3TYD2"/>